<proteinExistence type="predicted"/>
<dbReference type="Pfam" id="PF09957">
    <property type="entry name" value="VapB_antitoxin"/>
    <property type="match status" value="1"/>
</dbReference>
<protein>
    <submittedName>
        <fullName evidence="1">Type II toxin-antitoxin system VapB family antitoxin</fullName>
    </submittedName>
</protein>
<reference evidence="2" key="1">
    <citation type="journal article" date="2019" name="Int. J. Syst. Evol. Microbiol.">
        <title>The Global Catalogue of Microorganisms (GCM) 10K type strain sequencing project: providing services to taxonomists for standard genome sequencing and annotation.</title>
        <authorList>
            <consortium name="The Broad Institute Genomics Platform"/>
            <consortium name="The Broad Institute Genome Sequencing Center for Infectious Disease"/>
            <person name="Wu L."/>
            <person name="Ma J."/>
        </authorList>
    </citation>
    <scope>NUCLEOTIDE SEQUENCE [LARGE SCALE GENOMIC DNA]</scope>
    <source>
        <strain evidence="2">CGMCC 4.7466</strain>
    </source>
</reference>
<evidence type="ECO:0000313" key="2">
    <source>
        <dbReference type="Proteomes" id="UP001595818"/>
    </source>
</evidence>
<name>A0ABV9SWF0_9BACT</name>
<dbReference type="RefSeq" id="WP_377061477.1">
    <property type="nucleotide sequence ID" value="NZ_JBHSJJ010000002.1"/>
</dbReference>
<sequence length="63" mass="7239">MRTTLDIPEKLIMEAMRLTGAKTKSQLIKEALEDQIARIKRKRLLTFKGSIDLGIDLDKLRGR</sequence>
<dbReference type="EMBL" id="JBHSJJ010000002">
    <property type="protein sequence ID" value="MFC4870693.1"/>
    <property type="molecule type" value="Genomic_DNA"/>
</dbReference>
<dbReference type="Proteomes" id="UP001595818">
    <property type="component" value="Unassembled WGS sequence"/>
</dbReference>
<evidence type="ECO:0000313" key="1">
    <source>
        <dbReference type="EMBL" id="MFC4870693.1"/>
    </source>
</evidence>
<gene>
    <name evidence="1" type="ORF">ACFPFU_03275</name>
</gene>
<organism evidence="1 2">
    <name type="scientific">Negadavirga shengliensis</name>
    <dbReference type="NCBI Taxonomy" id="1389218"/>
    <lineage>
        <taxon>Bacteria</taxon>
        <taxon>Pseudomonadati</taxon>
        <taxon>Bacteroidota</taxon>
        <taxon>Cytophagia</taxon>
        <taxon>Cytophagales</taxon>
        <taxon>Cyclobacteriaceae</taxon>
        <taxon>Negadavirga</taxon>
    </lineage>
</organism>
<accession>A0ABV9SWF0</accession>
<comment type="caution">
    <text evidence="1">The sequence shown here is derived from an EMBL/GenBank/DDBJ whole genome shotgun (WGS) entry which is preliminary data.</text>
</comment>
<dbReference type="InterPro" id="IPR019239">
    <property type="entry name" value="VapB_antitoxin"/>
</dbReference>
<keyword evidence="2" id="KW-1185">Reference proteome</keyword>